<dbReference type="PRINTS" id="PR00690">
    <property type="entry name" value="ADHESNFAMILY"/>
</dbReference>
<evidence type="ECO:0000256" key="3">
    <source>
        <dbReference type="ARBA" id="ARBA00022723"/>
    </source>
</evidence>
<dbReference type="InterPro" id="IPR006127">
    <property type="entry name" value="ZnuA-like"/>
</dbReference>
<evidence type="ECO:0000313" key="7">
    <source>
        <dbReference type="Proteomes" id="UP000233375"/>
    </source>
</evidence>
<dbReference type="CDD" id="cd01137">
    <property type="entry name" value="PsaA"/>
    <property type="match status" value="1"/>
</dbReference>
<organism evidence="6 7">
    <name type="scientific">Niallia nealsonii</name>
    <dbReference type="NCBI Taxonomy" id="115979"/>
    <lineage>
        <taxon>Bacteria</taxon>
        <taxon>Bacillati</taxon>
        <taxon>Bacillota</taxon>
        <taxon>Bacilli</taxon>
        <taxon>Bacillales</taxon>
        <taxon>Bacillaceae</taxon>
        <taxon>Niallia</taxon>
    </lineage>
</organism>
<keyword evidence="7" id="KW-1185">Reference proteome</keyword>
<dbReference type="OrthoDB" id="9793396at2"/>
<evidence type="ECO:0000256" key="1">
    <source>
        <dbReference type="ARBA" id="ARBA00004196"/>
    </source>
</evidence>
<proteinExistence type="inferred from homology"/>
<dbReference type="PANTHER" id="PTHR42953">
    <property type="entry name" value="HIGH-AFFINITY ZINC UPTAKE SYSTEM PROTEIN ZNUA-RELATED"/>
    <property type="match status" value="1"/>
</dbReference>
<name>A0A2N0Z1H1_9BACI</name>
<comment type="similarity">
    <text evidence="5">Belongs to the bacterial solute-binding protein 9 family.</text>
</comment>
<evidence type="ECO:0000256" key="2">
    <source>
        <dbReference type="ARBA" id="ARBA00022448"/>
    </source>
</evidence>
<dbReference type="PANTHER" id="PTHR42953:SF1">
    <property type="entry name" value="METAL-BINDING PROTEIN HI_0362-RELATED"/>
    <property type="match status" value="1"/>
</dbReference>
<dbReference type="RefSeq" id="WP_101177466.1">
    <property type="nucleotide sequence ID" value="NZ_PISE01000025.1"/>
</dbReference>
<dbReference type="GO" id="GO:0046872">
    <property type="term" value="F:metal ion binding"/>
    <property type="evidence" value="ECO:0007669"/>
    <property type="project" value="UniProtKB-KW"/>
</dbReference>
<accession>A0A2N0Z1H1</accession>
<dbReference type="PROSITE" id="PS51257">
    <property type="entry name" value="PROKAR_LIPOPROTEIN"/>
    <property type="match status" value="1"/>
</dbReference>
<dbReference type="GO" id="GO:0007155">
    <property type="term" value="P:cell adhesion"/>
    <property type="evidence" value="ECO:0007669"/>
    <property type="project" value="InterPro"/>
</dbReference>
<dbReference type="PRINTS" id="PR00691">
    <property type="entry name" value="ADHESINB"/>
</dbReference>
<dbReference type="Proteomes" id="UP000233375">
    <property type="component" value="Unassembled WGS sequence"/>
</dbReference>
<comment type="caution">
    <text evidence="6">The sequence shown here is derived from an EMBL/GenBank/DDBJ whole genome shotgun (WGS) entry which is preliminary data.</text>
</comment>
<dbReference type="SUPFAM" id="SSF53807">
    <property type="entry name" value="Helical backbone' metal receptor"/>
    <property type="match status" value="1"/>
</dbReference>
<protein>
    <submittedName>
        <fullName evidence="6">Metal ABC transporter substrate-binding protein</fullName>
    </submittedName>
</protein>
<reference evidence="6 7" key="1">
    <citation type="journal article" date="2003" name="Int. J. Syst. Evol. Microbiol.">
        <title>Bacillus nealsonii sp. nov., isolated from a spacecraft-assembly facility, whose spores are gamma-radiation resistant.</title>
        <authorList>
            <person name="Venkateswaran K."/>
            <person name="Kempf M."/>
            <person name="Chen F."/>
            <person name="Satomi M."/>
            <person name="Nicholson W."/>
            <person name="Kern R."/>
        </authorList>
    </citation>
    <scope>NUCLEOTIDE SEQUENCE [LARGE SCALE GENOMIC DNA]</scope>
    <source>
        <strain evidence="6 7">FO-92</strain>
    </source>
</reference>
<sequence length="311" mass="34951">MRKWLYTGFILLVCLFVFVGCSQTEKKKESDGKVKIVATYSILADIIENVGGEHVTVHSIVPVGKDPHEYDPLPADIRASTDADMIFYNGLNLETANGWFNKMLETAGKKDKEDEEVFRISKGVEPKYLTSKGKETEQDPHAWLDLNNGIKYAENVRDALIKKDPKNTEAYEENADKYISSLRELHEEAKAKFADIPEKRRVLVTSEGAFKYFAEAYGLKGEYIWEINTESQGTSAQVKRIVDIIREGHVPALFVESSVDPRSMEMVSNDSGVKIKGKVFTDSVGKPGSEGDSYLKMVKWNLETIHEGLAE</sequence>
<gene>
    <name evidence="6" type="ORF">CWS01_12140</name>
</gene>
<dbReference type="GO" id="GO:0030313">
    <property type="term" value="C:cell envelope"/>
    <property type="evidence" value="ECO:0007669"/>
    <property type="project" value="UniProtKB-SubCell"/>
</dbReference>
<evidence type="ECO:0000256" key="5">
    <source>
        <dbReference type="RuleBase" id="RU003512"/>
    </source>
</evidence>
<comment type="subcellular location">
    <subcellularLocation>
        <location evidence="1">Cell envelope</location>
    </subcellularLocation>
</comment>
<dbReference type="InterPro" id="IPR050492">
    <property type="entry name" value="Bact_metal-bind_prot9"/>
</dbReference>
<dbReference type="GO" id="GO:0030001">
    <property type="term" value="P:metal ion transport"/>
    <property type="evidence" value="ECO:0007669"/>
    <property type="project" value="InterPro"/>
</dbReference>
<dbReference type="InterPro" id="IPR006128">
    <property type="entry name" value="Lipoprotein_PsaA-like"/>
</dbReference>
<evidence type="ECO:0000313" key="6">
    <source>
        <dbReference type="EMBL" id="PKG23360.1"/>
    </source>
</evidence>
<dbReference type="InterPro" id="IPR006129">
    <property type="entry name" value="AdhesinB"/>
</dbReference>
<keyword evidence="4" id="KW-0732">Signal</keyword>
<dbReference type="Gene3D" id="3.40.50.1980">
    <property type="entry name" value="Nitrogenase molybdenum iron protein domain"/>
    <property type="match status" value="2"/>
</dbReference>
<evidence type="ECO:0000256" key="4">
    <source>
        <dbReference type="ARBA" id="ARBA00022729"/>
    </source>
</evidence>
<dbReference type="AlphaFoldDB" id="A0A2N0Z1H1"/>
<dbReference type="EMBL" id="PISE01000025">
    <property type="protein sequence ID" value="PKG23360.1"/>
    <property type="molecule type" value="Genomic_DNA"/>
</dbReference>
<dbReference type="Pfam" id="PF01297">
    <property type="entry name" value="ZnuA"/>
    <property type="match status" value="1"/>
</dbReference>
<keyword evidence="2 5" id="KW-0813">Transport</keyword>
<keyword evidence="3" id="KW-0479">Metal-binding</keyword>